<evidence type="ECO:0000313" key="5">
    <source>
        <dbReference type="WBParaSite" id="BXY_1765800.1"/>
    </source>
</evidence>
<dbReference type="EMBL" id="CAJFDI010000002">
    <property type="protein sequence ID" value="CAD5216870.1"/>
    <property type="molecule type" value="Genomic_DNA"/>
</dbReference>
<evidence type="ECO:0000313" key="4">
    <source>
        <dbReference type="Proteomes" id="UP000659654"/>
    </source>
</evidence>
<protein>
    <submittedName>
        <fullName evidence="1">(pine wood nematode) hypothetical protein</fullName>
    </submittedName>
</protein>
<evidence type="ECO:0000313" key="1">
    <source>
        <dbReference type="EMBL" id="CAD5216870.1"/>
    </source>
</evidence>
<dbReference type="EMBL" id="CAJFCV020000002">
    <property type="protein sequence ID" value="CAG9100230.1"/>
    <property type="molecule type" value="Genomic_DNA"/>
</dbReference>
<keyword evidence="4" id="KW-1185">Reference proteome</keyword>
<name>A0A1I7SX74_BURXY</name>
<dbReference type="Proteomes" id="UP000095284">
    <property type="component" value="Unplaced"/>
</dbReference>
<dbReference type="AlphaFoldDB" id="A0A1I7SX74"/>
<dbReference type="Proteomes" id="UP000659654">
    <property type="component" value="Unassembled WGS sequence"/>
</dbReference>
<organism evidence="3 5">
    <name type="scientific">Bursaphelenchus xylophilus</name>
    <name type="common">Pinewood nematode worm</name>
    <name type="synonym">Aphelenchoides xylophilus</name>
    <dbReference type="NCBI Taxonomy" id="6326"/>
    <lineage>
        <taxon>Eukaryota</taxon>
        <taxon>Metazoa</taxon>
        <taxon>Ecdysozoa</taxon>
        <taxon>Nematoda</taxon>
        <taxon>Chromadorea</taxon>
        <taxon>Rhabditida</taxon>
        <taxon>Tylenchina</taxon>
        <taxon>Tylenchomorpha</taxon>
        <taxon>Aphelenchoidea</taxon>
        <taxon>Aphelenchoididae</taxon>
        <taxon>Bursaphelenchus</taxon>
    </lineage>
</organism>
<reference evidence="5" key="1">
    <citation type="submission" date="2016-11" db="UniProtKB">
        <authorList>
            <consortium name="WormBaseParasite"/>
        </authorList>
    </citation>
    <scope>IDENTIFICATION</scope>
</reference>
<dbReference type="WBParaSite" id="BXY_1765800.1">
    <property type="protein sequence ID" value="BXY_1765800.1"/>
    <property type="gene ID" value="BXY_1765800"/>
</dbReference>
<gene>
    <name evidence="1" type="ORF">BXYJ_LOCUS4751</name>
</gene>
<accession>A0A1I7SX74</accession>
<reference evidence="2" key="2">
    <citation type="submission" date="2020-08" db="EMBL/GenBank/DDBJ databases">
        <authorList>
            <person name="Kikuchi T."/>
        </authorList>
    </citation>
    <scope>NUCLEOTIDE SEQUENCE</scope>
    <source>
        <strain evidence="1">Ka4C1</strain>
    </source>
</reference>
<evidence type="ECO:0000313" key="2">
    <source>
        <dbReference type="EMBL" id="CAG9100230.1"/>
    </source>
</evidence>
<dbReference type="Proteomes" id="UP000582659">
    <property type="component" value="Unassembled WGS sequence"/>
</dbReference>
<sequence>MADLRSVGYKLLQRLPNEISHAIFLRLSPFEVEDCPEEWSTLAESIYRDACIENRFPLHGQTFRDSFFLYLRQISDSKFRPPQPSYNATYALQSFLKYARLSLAQVEVTVISRQFAYQEKALPFGLDVLDRIERSEEEGKIKLVIGNSYQADLVARNAEGFSLRKENRVTIPMKYGPNGLLAHFFGSTLYYIEHDGCHRLYSVNLLAECDPICLSTLPIPEDKTLLKLSIYPPHLCLLYGAPHELYYCNMETNDCFHTPNSPKFLNQKSVADMQIVNGLPYMKNPIFLFSFDEIVGHPLYVQLPLTEDSRCFVEDSLEEHSRVRVERIDEKYKCLVIDKEHLLLPFATKPFLPHFFFVILPTFKSGLCYQRRSGDRILFLGSG</sequence>
<evidence type="ECO:0000313" key="3">
    <source>
        <dbReference type="Proteomes" id="UP000095284"/>
    </source>
</evidence>
<proteinExistence type="predicted"/>